<dbReference type="EMBL" id="JAPFCC010000001">
    <property type="protein sequence ID" value="MCW7555396.1"/>
    <property type="molecule type" value="Genomic_DNA"/>
</dbReference>
<proteinExistence type="predicted"/>
<evidence type="ECO:0000313" key="2">
    <source>
        <dbReference type="Proteomes" id="UP001209854"/>
    </source>
</evidence>
<protein>
    <submittedName>
        <fullName evidence="1">Uncharacterized protein</fullName>
    </submittedName>
</protein>
<comment type="caution">
    <text evidence="1">The sequence shown here is derived from an EMBL/GenBank/DDBJ whole genome shotgun (WGS) entry which is preliminary data.</text>
</comment>
<organism evidence="1 2">
    <name type="scientific">Endozoicomonas gorgoniicola</name>
    <dbReference type="NCBI Taxonomy" id="1234144"/>
    <lineage>
        <taxon>Bacteria</taxon>
        <taxon>Pseudomonadati</taxon>
        <taxon>Pseudomonadota</taxon>
        <taxon>Gammaproteobacteria</taxon>
        <taxon>Oceanospirillales</taxon>
        <taxon>Endozoicomonadaceae</taxon>
        <taxon>Endozoicomonas</taxon>
    </lineage>
</organism>
<name>A0ABT3N191_9GAMM</name>
<dbReference type="RefSeq" id="WP_262565155.1">
    <property type="nucleotide sequence ID" value="NZ_JAPFCC010000001.1"/>
</dbReference>
<sequence>MSDKPEKAVQSLVKLHSQIEKTMKLEKHGMMAADDYADKAESVLMDFISFLTVDEKYNIKRNLRPGGKIYRGLSAVLFVQDGKDAKDEFMRNYLSDKAKSCISFTGPVHQLLFDKLFPVEAKQYKDQVMDETNPFRTDLSEQEVNDIKAAFFALEKVK</sequence>
<gene>
    <name evidence="1" type="ORF">NX722_22735</name>
</gene>
<accession>A0ABT3N191</accession>
<dbReference type="Proteomes" id="UP001209854">
    <property type="component" value="Unassembled WGS sequence"/>
</dbReference>
<keyword evidence="2" id="KW-1185">Reference proteome</keyword>
<reference evidence="1 2" key="1">
    <citation type="submission" date="2022-10" db="EMBL/GenBank/DDBJ databases">
        <title>High-quality genome sequences of two octocoral-associated bacteria, Endozoicomonas euniceicola EF212 and Endozoicomonas gorgoniicola PS125.</title>
        <authorList>
            <person name="Chiou Y.-J."/>
            <person name="Chen Y.-H."/>
        </authorList>
    </citation>
    <scope>NUCLEOTIDE SEQUENCE [LARGE SCALE GENOMIC DNA]</scope>
    <source>
        <strain evidence="1 2">PS125</strain>
    </source>
</reference>
<evidence type="ECO:0000313" key="1">
    <source>
        <dbReference type="EMBL" id="MCW7555396.1"/>
    </source>
</evidence>